<gene>
    <name evidence="7" type="ORF">NP589_20345</name>
</gene>
<evidence type="ECO:0000256" key="2">
    <source>
        <dbReference type="ARBA" id="ARBA00022475"/>
    </source>
</evidence>
<feature type="transmembrane region" description="Helical" evidence="6">
    <location>
        <begin position="197"/>
        <end position="222"/>
    </location>
</feature>
<evidence type="ECO:0000313" key="7">
    <source>
        <dbReference type="EMBL" id="MCQ8119780.1"/>
    </source>
</evidence>
<evidence type="ECO:0000256" key="3">
    <source>
        <dbReference type="ARBA" id="ARBA00022692"/>
    </source>
</evidence>
<proteinExistence type="predicted"/>
<organism evidence="7 8">
    <name type="scientific">Methylomonas rosea</name>
    <dbReference type="NCBI Taxonomy" id="2952227"/>
    <lineage>
        <taxon>Bacteria</taxon>
        <taxon>Pseudomonadati</taxon>
        <taxon>Pseudomonadota</taxon>
        <taxon>Gammaproteobacteria</taxon>
        <taxon>Methylococcales</taxon>
        <taxon>Methylococcaceae</taxon>
        <taxon>Methylomonas</taxon>
    </lineage>
</organism>
<evidence type="ECO:0000256" key="1">
    <source>
        <dbReference type="ARBA" id="ARBA00004651"/>
    </source>
</evidence>
<dbReference type="PANTHER" id="PTHR39087">
    <property type="entry name" value="UPF0104 MEMBRANE PROTEIN MJ1595"/>
    <property type="match status" value="1"/>
</dbReference>
<reference evidence="7 8" key="1">
    <citation type="submission" date="2022-07" db="EMBL/GenBank/DDBJ databases">
        <title>Methylomonas rivi sp. nov., Methylomonas rosea sp. nov., Methylomonas aureus sp. nov. and Methylomonas subterranea sp. nov., four novel methanotrophs isolated from a freshwater creek and the deep terrestrial subsurface.</title>
        <authorList>
            <person name="Abin C."/>
            <person name="Sankaranarayanan K."/>
            <person name="Garner C."/>
            <person name="Sindelar R."/>
            <person name="Kotary K."/>
            <person name="Garner R."/>
            <person name="Barclay S."/>
            <person name="Lawson P."/>
            <person name="Krumholz L."/>
        </authorList>
    </citation>
    <scope>NUCLEOTIDE SEQUENCE [LARGE SCALE GENOMIC DNA]</scope>
    <source>
        <strain evidence="7 8">WSC-7</strain>
    </source>
</reference>
<evidence type="ECO:0000313" key="8">
    <source>
        <dbReference type="Proteomes" id="UP001524570"/>
    </source>
</evidence>
<evidence type="ECO:0000256" key="5">
    <source>
        <dbReference type="ARBA" id="ARBA00023136"/>
    </source>
</evidence>
<feature type="transmembrane region" description="Helical" evidence="6">
    <location>
        <begin position="290"/>
        <end position="310"/>
    </location>
</feature>
<dbReference type="Pfam" id="PF03706">
    <property type="entry name" value="LPG_synthase_TM"/>
    <property type="match status" value="1"/>
</dbReference>
<evidence type="ECO:0000256" key="6">
    <source>
        <dbReference type="SAM" id="Phobius"/>
    </source>
</evidence>
<accession>A0ABT1TYD1</accession>
<evidence type="ECO:0000256" key="4">
    <source>
        <dbReference type="ARBA" id="ARBA00022989"/>
    </source>
</evidence>
<protein>
    <submittedName>
        <fullName evidence="7">Flippase-like domain-containing protein</fullName>
    </submittedName>
</protein>
<dbReference type="InterPro" id="IPR022791">
    <property type="entry name" value="L-PG_synthase/AglD"/>
</dbReference>
<dbReference type="EMBL" id="JANIBL010000093">
    <property type="protein sequence ID" value="MCQ8119780.1"/>
    <property type="molecule type" value="Genomic_DNA"/>
</dbReference>
<comment type="caution">
    <text evidence="7">The sequence shown here is derived from an EMBL/GenBank/DDBJ whole genome shotgun (WGS) entry which is preliminary data.</text>
</comment>
<feature type="transmembrane region" description="Helical" evidence="6">
    <location>
        <begin position="135"/>
        <end position="155"/>
    </location>
</feature>
<name>A0ABT1TYD1_9GAMM</name>
<feature type="transmembrane region" description="Helical" evidence="6">
    <location>
        <begin position="12"/>
        <end position="32"/>
    </location>
</feature>
<dbReference type="Proteomes" id="UP001524570">
    <property type="component" value="Unassembled WGS sequence"/>
</dbReference>
<feature type="transmembrane region" description="Helical" evidence="6">
    <location>
        <begin position="234"/>
        <end position="254"/>
    </location>
</feature>
<sequence length="324" mass="35722">MKSLSVALKRFYRPLSIIATLVLTYLMIVLFLKFLAASNVETILATLTSKQIIETLLLVLSLFVARSLRFALLTRDLKRFHFIAAAGATLQAYALNSLIPFRVGDIWRINKLRVLRKCSVLDAAALSLFDRVFDALFCVILMVPAGMSIASILLSQYHLDAINYRNISLVTLAVCIGALIVTLLLKRKSAITKQGEAYYRLFVSMKNLIIPMFFASALVWMVEYLVCESVAKTLGLSVPVALMCFVIGFSNLLAAFVPSPGGVGSFEAAVIWLLSTFNGVSFMLASTYSIIVHSVLIIPVTLAGLTWLTLELAGKWSQLRLLRA</sequence>
<keyword evidence="2" id="KW-1003">Cell membrane</keyword>
<dbReference type="PANTHER" id="PTHR39087:SF2">
    <property type="entry name" value="UPF0104 MEMBRANE PROTEIN MJ1595"/>
    <property type="match status" value="1"/>
</dbReference>
<feature type="transmembrane region" description="Helical" evidence="6">
    <location>
        <begin position="167"/>
        <end position="185"/>
    </location>
</feature>
<keyword evidence="8" id="KW-1185">Reference proteome</keyword>
<feature type="transmembrane region" description="Helical" evidence="6">
    <location>
        <begin position="266"/>
        <end position="284"/>
    </location>
</feature>
<keyword evidence="5 6" id="KW-0472">Membrane</keyword>
<comment type="subcellular location">
    <subcellularLocation>
        <location evidence="1">Cell membrane</location>
        <topology evidence="1">Multi-pass membrane protein</topology>
    </subcellularLocation>
</comment>
<feature type="transmembrane region" description="Helical" evidence="6">
    <location>
        <begin position="52"/>
        <end position="72"/>
    </location>
</feature>
<dbReference type="RefSeq" id="WP_256608608.1">
    <property type="nucleotide sequence ID" value="NZ_JANIBL010000093.1"/>
</dbReference>
<keyword evidence="3 6" id="KW-0812">Transmembrane</keyword>
<keyword evidence="4 6" id="KW-1133">Transmembrane helix</keyword>